<name>A0A9N9HGC5_9GLOM</name>
<comment type="caution">
    <text evidence="1">The sequence shown here is derived from an EMBL/GenBank/DDBJ whole genome shotgun (WGS) entry which is preliminary data.</text>
</comment>
<reference evidence="1" key="1">
    <citation type="submission" date="2021-06" db="EMBL/GenBank/DDBJ databases">
        <authorList>
            <person name="Kallberg Y."/>
            <person name="Tangrot J."/>
            <person name="Rosling A."/>
        </authorList>
    </citation>
    <scope>NUCLEOTIDE SEQUENCE</scope>
    <source>
        <strain evidence="1">FL130A</strain>
    </source>
</reference>
<evidence type="ECO:0000313" key="2">
    <source>
        <dbReference type="Proteomes" id="UP000789508"/>
    </source>
</evidence>
<evidence type="ECO:0000313" key="1">
    <source>
        <dbReference type="EMBL" id="CAG8688292.1"/>
    </source>
</evidence>
<dbReference type="Proteomes" id="UP000789508">
    <property type="component" value="Unassembled WGS sequence"/>
</dbReference>
<proteinExistence type="predicted"/>
<dbReference type="AlphaFoldDB" id="A0A9N9HGC5"/>
<feature type="non-terminal residue" evidence="1">
    <location>
        <position position="1"/>
    </location>
</feature>
<sequence>IVEPTFLVSVRQRRTATLLKISRSVWLYGKLNDVRPQNLASYWVYAYGEAKV</sequence>
<accession>A0A9N9HGC5</accession>
<gene>
    <name evidence="1" type="ORF">ALEPTO_LOCUS11116</name>
</gene>
<keyword evidence="2" id="KW-1185">Reference proteome</keyword>
<organism evidence="1 2">
    <name type="scientific">Ambispora leptoticha</name>
    <dbReference type="NCBI Taxonomy" id="144679"/>
    <lineage>
        <taxon>Eukaryota</taxon>
        <taxon>Fungi</taxon>
        <taxon>Fungi incertae sedis</taxon>
        <taxon>Mucoromycota</taxon>
        <taxon>Glomeromycotina</taxon>
        <taxon>Glomeromycetes</taxon>
        <taxon>Archaeosporales</taxon>
        <taxon>Ambisporaceae</taxon>
        <taxon>Ambispora</taxon>
    </lineage>
</organism>
<protein>
    <submittedName>
        <fullName evidence="1">7472_t:CDS:1</fullName>
    </submittedName>
</protein>
<dbReference type="EMBL" id="CAJVPS010015990">
    <property type="protein sequence ID" value="CAG8688292.1"/>
    <property type="molecule type" value="Genomic_DNA"/>
</dbReference>